<comment type="catalytic activity">
    <reaction evidence="6">
        <text>hydrogencarbonate + H(+) = CO2 + H2O</text>
        <dbReference type="Rhea" id="RHEA:10748"/>
        <dbReference type="ChEBI" id="CHEBI:15377"/>
        <dbReference type="ChEBI" id="CHEBI:15378"/>
        <dbReference type="ChEBI" id="CHEBI:16526"/>
        <dbReference type="ChEBI" id="CHEBI:17544"/>
        <dbReference type="EC" id="4.2.1.1"/>
    </reaction>
</comment>
<evidence type="ECO:0000256" key="6">
    <source>
        <dbReference type="ARBA" id="ARBA00048348"/>
    </source>
</evidence>
<reference evidence="9" key="1">
    <citation type="submission" date="2023-06" db="EMBL/GenBank/DDBJ databases">
        <title>Survivors Of The Sea: Transcriptome response of Skeletonema marinoi to long-term dormancy.</title>
        <authorList>
            <person name="Pinder M.I.M."/>
            <person name="Kourtchenko O."/>
            <person name="Robertson E.K."/>
            <person name="Larsson T."/>
            <person name="Maumus F."/>
            <person name="Osuna-Cruz C.M."/>
            <person name="Vancaester E."/>
            <person name="Stenow R."/>
            <person name="Vandepoele K."/>
            <person name="Ploug H."/>
            <person name="Bruchert V."/>
            <person name="Godhe A."/>
            <person name="Topel M."/>
        </authorList>
    </citation>
    <scope>NUCLEOTIDE SEQUENCE</scope>
    <source>
        <strain evidence="9">R05AC</strain>
    </source>
</reference>
<evidence type="ECO:0000313" key="9">
    <source>
        <dbReference type="EMBL" id="KAK1736533.1"/>
    </source>
</evidence>
<dbReference type="InterPro" id="IPR001148">
    <property type="entry name" value="CA_dom"/>
</dbReference>
<dbReference type="Gene3D" id="3.10.200.10">
    <property type="entry name" value="Alpha carbonic anhydrase"/>
    <property type="match status" value="1"/>
</dbReference>
<protein>
    <recommendedName>
        <fullName evidence="2">carbonic anhydrase</fullName>
        <ecNumber evidence="2">4.2.1.1</ecNumber>
    </recommendedName>
</protein>
<evidence type="ECO:0000256" key="7">
    <source>
        <dbReference type="SAM" id="MobiDB-lite"/>
    </source>
</evidence>
<dbReference type="Pfam" id="PF00194">
    <property type="entry name" value="Carb_anhydrase"/>
    <property type="match status" value="1"/>
</dbReference>
<dbReference type="Proteomes" id="UP001224775">
    <property type="component" value="Unassembled WGS sequence"/>
</dbReference>
<feature type="region of interest" description="Disordered" evidence="7">
    <location>
        <begin position="92"/>
        <end position="162"/>
    </location>
</feature>
<feature type="compositionally biased region" description="Polar residues" evidence="7">
    <location>
        <begin position="139"/>
        <end position="152"/>
    </location>
</feature>
<proteinExistence type="inferred from homology"/>
<evidence type="ECO:0000256" key="4">
    <source>
        <dbReference type="ARBA" id="ARBA00022833"/>
    </source>
</evidence>
<evidence type="ECO:0000256" key="2">
    <source>
        <dbReference type="ARBA" id="ARBA00012925"/>
    </source>
</evidence>
<comment type="caution">
    <text evidence="9">The sequence shown here is derived from an EMBL/GenBank/DDBJ whole genome shotgun (WGS) entry which is preliminary data.</text>
</comment>
<dbReference type="InterPro" id="IPR036398">
    <property type="entry name" value="CA_dom_sf"/>
</dbReference>
<keyword evidence="5 9" id="KW-0456">Lyase</keyword>
<evidence type="ECO:0000256" key="3">
    <source>
        <dbReference type="ARBA" id="ARBA00022723"/>
    </source>
</evidence>
<comment type="similarity">
    <text evidence="1">Belongs to the alpha-carbonic anhydrase family.</text>
</comment>
<organism evidence="9 10">
    <name type="scientific">Skeletonema marinoi</name>
    <dbReference type="NCBI Taxonomy" id="267567"/>
    <lineage>
        <taxon>Eukaryota</taxon>
        <taxon>Sar</taxon>
        <taxon>Stramenopiles</taxon>
        <taxon>Ochrophyta</taxon>
        <taxon>Bacillariophyta</taxon>
        <taxon>Coscinodiscophyceae</taxon>
        <taxon>Thalassiosirophycidae</taxon>
        <taxon>Thalassiosirales</taxon>
        <taxon>Skeletonemataceae</taxon>
        <taxon>Skeletonema</taxon>
        <taxon>Skeletonema marinoi-dohrnii complex</taxon>
    </lineage>
</organism>
<dbReference type="GO" id="GO:0004089">
    <property type="term" value="F:carbonate dehydratase activity"/>
    <property type="evidence" value="ECO:0007669"/>
    <property type="project" value="UniProtKB-EC"/>
</dbReference>
<dbReference type="SUPFAM" id="SSF51069">
    <property type="entry name" value="Carbonic anhydrase"/>
    <property type="match status" value="1"/>
</dbReference>
<keyword evidence="3" id="KW-0479">Metal-binding</keyword>
<dbReference type="InterPro" id="IPR023561">
    <property type="entry name" value="Carbonic_anhydrase_a-class"/>
</dbReference>
<dbReference type="PANTHER" id="PTHR18952">
    <property type="entry name" value="CARBONIC ANHYDRASE"/>
    <property type="match status" value="1"/>
</dbReference>
<dbReference type="GO" id="GO:0008270">
    <property type="term" value="F:zinc ion binding"/>
    <property type="evidence" value="ECO:0007669"/>
    <property type="project" value="InterPro"/>
</dbReference>
<dbReference type="SMART" id="SM01057">
    <property type="entry name" value="Carb_anhydrase"/>
    <property type="match status" value="1"/>
</dbReference>
<gene>
    <name evidence="9" type="ORF">QTG54_012555</name>
</gene>
<evidence type="ECO:0000313" key="10">
    <source>
        <dbReference type="Proteomes" id="UP001224775"/>
    </source>
</evidence>
<dbReference type="EMBL" id="JATAAI010000028">
    <property type="protein sequence ID" value="KAK1736533.1"/>
    <property type="molecule type" value="Genomic_DNA"/>
</dbReference>
<evidence type="ECO:0000256" key="5">
    <source>
        <dbReference type="ARBA" id="ARBA00023239"/>
    </source>
</evidence>
<name>A0AAD8XZW0_9STRA</name>
<feature type="compositionally biased region" description="Low complexity" evidence="7">
    <location>
        <begin position="93"/>
        <end position="132"/>
    </location>
</feature>
<accession>A0AAD8XZW0</accession>
<dbReference type="AlphaFoldDB" id="A0AAD8XZW0"/>
<dbReference type="PANTHER" id="PTHR18952:SF265">
    <property type="entry name" value="CARBONIC ANHYDRASE"/>
    <property type="match status" value="1"/>
</dbReference>
<dbReference type="EC" id="4.2.1.1" evidence="2"/>
<evidence type="ECO:0000256" key="1">
    <source>
        <dbReference type="ARBA" id="ARBA00010718"/>
    </source>
</evidence>
<evidence type="ECO:0000259" key="8">
    <source>
        <dbReference type="PROSITE" id="PS51144"/>
    </source>
</evidence>
<feature type="domain" description="Alpha-carbonic anhydrase" evidence="8">
    <location>
        <begin position="157"/>
        <end position="492"/>
    </location>
</feature>
<keyword evidence="4" id="KW-0862">Zinc</keyword>
<keyword evidence="10" id="KW-1185">Reference proteome</keyword>
<dbReference type="PROSITE" id="PS51144">
    <property type="entry name" value="ALPHA_CA_2"/>
    <property type="match status" value="1"/>
</dbReference>
<sequence length="537" mass="60156">MRLSSGRMITFSSINVTMKLQRQLVITCLLSVAGLVSPRTWEDCFDPIALENDGVPRIYSDDDNIENMAKDVDIIMHGHPTTLFEEVDPYRITSEPSSAPSATPSSEPSNSPTADPSSNPSTSPTISSAPSTLEPTRRPTMQPTFSVASVPNNPKPGYFNYDPSSPYGPNYWRNIDIDQSNPGFFHEEFDLNEGSRIFNDCGSGDKQSPIDLCTKPRGICTETHEMRPKPGDYKMSGNLIEKQILPSMLRLVMEPRTGEEPDPPQIDFSSNGRGITDMTNIDFKFPSEHSICGHKLDGEMQYYTFHPMRKRFVAVAFFLDATEGNPRNNHLQEVIDAFTVEFVNNKQKCEAKQQGLAGSFVGGRGLEMINKTTEDLEFHELFHDDNEQWNSTLQSNRRLASSWHPFDPEVQKSVHFWGYSGSLTEPPCTKNSVDWKVMDVPTPISPKQLQQFKHLLFNHVDGNCKRTSVHNSEGSVARPTQPASRYYKCTRAEYVSDEERLVCGDQGCVIPFGAGLNPYYAPLVHVTGPPTRRPSSK</sequence>